<keyword evidence="3" id="KW-1185">Reference proteome</keyword>
<name>A0A256F266_9HYPH</name>
<evidence type="ECO:0000256" key="1">
    <source>
        <dbReference type="SAM" id="MobiDB-lite"/>
    </source>
</evidence>
<dbReference type="AlphaFoldDB" id="A0A256F266"/>
<proteinExistence type="predicted"/>
<comment type="caution">
    <text evidence="2">The sequence shown here is derived from an EMBL/GenBank/DDBJ whole genome shotgun (WGS) entry which is preliminary data.</text>
</comment>
<evidence type="ECO:0000313" key="2">
    <source>
        <dbReference type="EMBL" id="OYR08820.1"/>
    </source>
</evidence>
<feature type="region of interest" description="Disordered" evidence="1">
    <location>
        <begin position="1"/>
        <end position="20"/>
    </location>
</feature>
<gene>
    <name evidence="2" type="ORF">CEV31_3922</name>
</gene>
<organism evidence="2 3">
    <name type="scientific">Brucella thiophenivorans</name>
    <dbReference type="NCBI Taxonomy" id="571255"/>
    <lineage>
        <taxon>Bacteria</taxon>
        <taxon>Pseudomonadati</taxon>
        <taxon>Pseudomonadota</taxon>
        <taxon>Alphaproteobacteria</taxon>
        <taxon>Hyphomicrobiales</taxon>
        <taxon>Brucellaceae</taxon>
        <taxon>Brucella/Ochrobactrum group</taxon>
        <taxon>Brucella</taxon>
    </lineage>
</organism>
<dbReference type="Proteomes" id="UP000215590">
    <property type="component" value="Unassembled WGS sequence"/>
</dbReference>
<evidence type="ECO:0000313" key="3">
    <source>
        <dbReference type="Proteomes" id="UP000215590"/>
    </source>
</evidence>
<protein>
    <submittedName>
        <fullName evidence="2">Uncharacterized protein</fullName>
    </submittedName>
</protein>
<sequence length="37" mass="4255">MSLRSDGTGGFVPHSDSDKPTRFAALRTNIFNWEEWK</sequence>
<dbReference type="EMBL" id="NNRJ01000065">
    <property type="protein sequence ID" value="OYR08820.1"/>
    <property type="molecule type" value="Genomic_DNA"/>
</dbReference>
<accession>A0A256F266</accession>
<reference evidence="2 3" key="1">
    <citation type="submission" date="2017-07" db="EMBL/GenBank/DDBJ databases">
        <title>Phylogenetic study on the rhizospheric bacterium Ochrobactrum sp. A44.</title>
        <authorList>
            <person name="Krzyzanowska D.M."/>
            <person name="Ossowicki A."/>
            <person name="Rajewska M."/>
            <person name="Maciag T."/>
            <person name="Kaczynski Z."/>
            <person name="Czerwicka M."/>
            <person name="Jafra S."/>
        </authorList>
    </citation>
    <scope>NUCLEOTIDE SEQUENCE [LARGE SCALE GENOMIC DNA]</scope>
    <source>
        <strain evidence="2 3">DSM 7216</strain>
    </source>
</reference>